<dbReference type="Gene3D" id="2.60.40.1180">
    <property type="entry name" value="Golgi alpha-mannosidase II"/>
    <property type="match status" value="2"/>
</dbReference>
<dbReference type="GO" id="GO:0090599">
    <property type="term" value="F:alpha-glucosidase activity"/>
    <property type="evidence" value="ECO:0007669"/>
    <property type="project" value="TreeGrafter"/>
</dbReference>
<dbReference type="PANTHER" id="PTHR22762:SF89">
    <property type="entry name" value="ALPHA-XYLOSIDASE"/>
    <property type="match status" value="1"/>
</dbReference>
<evidence type="ECO:0000259" key="4">
    <source>
        <dbReference type="Pfam" id="PF21365"/>
    </source>
</evidence>
<dbReference type="Pfam" id="PF01055">
    <property type="entry name" value="Glyco_hydro_31_2nd"/>
    <property type="match status" value="1"/>
</dbReference>
<dbReference type="PANTHER" id="PTHR22762">
    <property type="entry name" value="ALPHA-GLUCOSIDASE"/>
    <property type="match status" value="1"/>
</dbReference>
<dbReference type="SUPFAM" id="SSF51445">
    <property type="entry name" value="(Trans)glycosidases"/>
    <property type="match status" value="1"/>
</dbReference>
<feature type="domain" description="Glycoside hydrolase family 31 TIM barrel" evidence="3">
    <location>
        <begin position="195"/>
        <end position="497"/>
    </location>
</feature>
<evidence type="ECO:0000256" key="1">
    <source>
        <dbReference type="ARBA" id="ARBA00007806"/>
    </source>
</evidence>
<dbReference type="Pfam" id="PF21365">
    <property type="entry name" value="Glyco_hydro_31_3rd"/>
    <property type="match status" value="1"/>
</dbReference>
<dbReference type="GO" id="GO:0005975">
    <property type="term" value="P:carbohydrate metabolic process"/>
    <property type="evidence" value="ECO:0007669"/>
    <property type="project" value="InterPro"/>
</dbReference>
<dbReference type="EMBL" id="JAKWFO010000005">
    <property type="protein sequence ID" value="KAI9635117.1"/>
    <property type="molecule type" value="Genomic_DNA"/>
</dbReference>
<dbReference type="InterPro" id="IPR000322">
    <property type="entry name" value="Glyco_hydro_31_TIM"/>
</dbReference>
<proteinExistence type="inferred from homology"/>
<evidence type="ECO:0000256" key="2">
    <source>
        <dbReference type="RuleBase" id="RU361185"/>
    </source>
</evidence>
<protein>
    <submittedName>
        <fullName evidence="5">Alpha-xylosidase</fullName>
    </submittedName>
</protein>
<dbReference type="CDD" id="cd06595">
    <property type="entry name" value="GH31_u1"/>
    <property type="match status" value="1"/>
</dbReference>
<dbReference type="RefSeq" id="XP_052944894.1">
    <property type="nucleotide sequence ID" value="XM_053087034.1"/>
</dbReference>
<feature type="domain" description="Glycosyl hydrolase family 31 C-terminal" evidence="4">
    <location>
        <begin position="508"/>
        <end position="597"/>
    </location>
</feature>
<organism evidence="5 6">
    <name type="scientific">Dioszegia hungarica</name>
    <dbReference type="NCBI Taxonomy" id="4972"/>
    <lineage>
        <taxon>Eukaryota</taxon>
        <taxon>Fungi</taxon>
        <taxon>Dikarya</taxon>
        <taxon>Basidiomycota</taxon>
        <taxon>Agaricomycotina</taxon>
        <taxon>Tremellomycetes</taxon>
        <taxon>Tremellales</taxon>
        <taxon>Bulleribasidiaceae</taxon>
        <taxon>Dioszegia</taxon>
    </lineage>
</organism>
<dbReference type="InterPro" id="IPR013780">
    <property type="entry name" value="Glyco_hydro_b"/>
</dbReference>
<dbReference type="GO" id="GO:0006491">
    <property type="term" value="P:N-glycan processing"/>
    <property type="evidence" value="ECO:0007669"/>
    <property type="project" value="TreeGrafter"/>
</dbReference>
<dbReference type="InterPro" id="IPR048395">
    <property type="entry name" value="Glyco_hydro_31_C"/>
</dbReference>
<keyword evidence="2" id="KW-0378">Hydrolase</keyword>
<accession>A0AA38H5Y2</accession>
<evidence type="ECO:0000313" key="6">
    <source>
        <dbReference type="Proteomes" id="UP001164286"/>
    </source>
</evidence>
<sequence length="793" mass="88877">MFDSQGFKSAPVAPTSSQIATSTQRITILTDGLIRFESAPDGKFEDRASTFAINRDLPTPKFEVLKRGKGIEVLTDRFLLRWTGEEFSPSSVIVSLRQAGEGWTHIWQYGERHEKMTNLGGTYRTLDGVDGRCDLGDGILSQYGFAEVDDSGSMIFTDDGWVAGRDSERKDIYLFAYGLDYRAALKAFYMVSGKTPLVPRWALGNWWSRYYAYSDKEYLGLMDRFKAEKIPLSVAVLDIDWHKIDVPKGFGTGWTGYTWDTDLFPDHVNFLEQLHDRELKITLNTHPADGVRSFEKPYEEMCKAVQRDANGTPVPFEPTNKAFFEAYFKTLHHPLEDEGVDFWWLDWQQGPFSETTGIDPLWMLNHYHYLDSGRKGDRQFTFSRYAGPGSHRYPIGFSGDTIISWESLKFQPEFTATASNIGYGLWSHDIGGHFHGTHDNDLMARWTQLGVFSPILRLHSSASAFNTREPWVYSTEAQRVITSALQFRHRLIPYLYSCAVMAATEYRSIVEPVYYDYPETSEAYAYKTQFTFGPSLLVLPIVSPTSEEVQLGKAEGWLPPGRWVDIFTQTVYDGDRVVSLFRPLEQYPALAKEGAIIPLDARDGKDIQNGTAAPEAVEVVLVVGKDGEFDLVEDDGKETEADDVKFSRTPLRYDQASGHLTIGPCENPLASHRTWSLRLLSCSPASVSISVDGQSTPGKVADGIISIGRHGVSSSIIVSLGSNPSLQIIDHKPEIFRVLQKAQVGIDVKGSAWAAVQKLGEESISKVLGRLKLVGLHADVREAVEELLLADQR</sequence>
<gene>
    <name evidence="5" type="ORF">MKK02DRAFT_25409</name>
</gene>
<comment type="caution">
    <text evidence="5">The sequence shown here is derived from an EMBL/GenBank/DDBJ whole genome shotgun (WGS) entry which is preliminary data.</text>
</comment>
<reference evidence="5" key="1">
    <citation type="journal article" date="2022" name="G3 (Bethesda)">
        <title>High quality genome of the basidiomycete yeast Dioszegia hungarica PDD-24b-2 isolated from cloud water.</title>
        <authorList>
            <person name="Jarrige D."/>
            <person name="Haridas S."/>
            <person name="Bleykasten-Grosshans C."/>
            <person name="Joly M."/>
            <person name="Nadalig T."/>
            <person name="Sancelme M."/>
            <person name="Vuilleumier S."/>
            <person name="Grigoriev I.V."/>
            <person name="Amato P."/>
            <person name="Bringel F."/>
        </authorList>
    </citation>
    <scope>NUCLEOTIDE SEQUENCE</scope>
    <source>
        <strain evidence="5">PDD-24b-2</strain>
    </source>
</reference>
<name>A0AA38H5Y2_9TREE</name>
<keyword evidence="6" id="KW-1185">Reference proteome</keyword>
<dbReference type="AlphaFoldDB" id="A0AA38H5Y2"/>
<evidence type="ECO:0000259" key="3">
    <source>
        <dbReference type="Pfam" id="PF01055"/>
    </source>
</evidence>
<evidence type="ECO:0000313" key="5">
    <source>
        <dbReference type="EMBL" id="KAI9635117.1"/>
    </source>
</evidence>
<keyword evidence="2" id="KW-0326">Glycosidase</keyword>
<dbReference type="GeneID" id="77726235"/>
<dbReference type="SUPFAM" id="SSF51011">
    <property type="entry name" value="Glycosyl hydrolase domain"/>
    <property type="match status" value="1"/>
</dbReference>
<dbReference type="InterPro" id="IPR017853">
    <property type="entry name" value="GH"/>
</dbReference>
<comment type="similarity">
    <text evidence="1 2">Belongs to the glycosyl hydrolase 31 family.</text>
</comment>
<dbReference type="Gene3D" id="3.20.20.80">
    <property type="entry name" value="Glycosidases"/>
    <property type="match status" value="1"/>
</dbReference>
<dbReference type="Proteomes" id="UP001164286">
    <property type="component" value="Unassembled WGS sequence"/>
</dbReference>